<dbReference type="AlphaFoldDB" id="A0A9P8I5C2"/>
<dbReference type="EMBL" id="JAGHQL010000095">
    <property type="protein sequence ID" value="KAH0538820.1"/>
    <property type="molecule type" value="Genomic_DNA"/>
</dbReference>
<dbReference type="OrthoDB" id="3643156at2759"/>
<organism evidence="2 3">
    <name type="scientific">Glutinoglossum americanum</name>
    <dbReference type="NCBI Taxonomy" id="1670608"/>
    <lineage>
        <taxon>Eukaryota</taxon>
        <taxon>Fungi</taxon>
        <taxon>Dikarya</taxon>
        <taxon>Ascomycota</taxon>
        <taxon>Pezizomycotina</taxon>
        <taxon>Geoglossomycetes</taxon>
        <taxon>Geoglossales</taxon>
        <taxon>Geoglossaceae</taxon>
        <taxon>Glutinoglossum</taxon>
    </lineage>
</organism>
<dbReference type="Proteomes" id="UP000698800">
    <property type="component" value="Unassembled WGS sequence"/>
</dbReference>
<keyword evidence="3" id="KW-1185">Reference proteome</keyword>
<sequence>MLLPIPHHPFLLIALFSLLSLLMRVAPVLSSSGPIPPEPPPEDSPRICPLPKCKRCPTAEQILAPGVGFALEMGYGTAAIRLHDGKYQTITRIDGTPSYALLLRRLATGPQNRIPDHIPSTWGKLRYLQKRAQRVLNKSLGWPATPETAVLADLISMLKVETAAALGNGQQVTRAVLSSPDRIKLAGEEITDVFDYLGIRNLMAEPDTLEDLYATSSAYAGFGMGLCERYTDPYACEREESHFPTQWLLHLDFAPDNLSGVIMGLNSVKGGSVKEAFIDLELGLGRLDGPNKKPGLEPEVYWAAVTDRIRTPAQSFSLQITQLILTGSSASDPRFKAAVKDALGGLVAEGTLKALDEEGKDSKEKKNKNLDLVFATAKGAAEFAKRRQEGPVRCVEREECKRARERLGQEETEAREL</sequence>
<evidence type="ECO:0000256" key="1">
    <source>
        <dbReference type="SAM" id="SignalP"/>
    </source>
</evidence>
<gene>
    <name evidence="2" type="ORF">FGG08_004596</name>
</gene>
<feature type="chain" id="PRO_5040354591" evidence="1">
    <location>
        <begin position="31"/>
        <end position="417"/>
    </location>
</feature>
<reference evidence="2" key="1">
    <citation type="submission" date="2021-03" db="EMBL/GenBank/DDBJ databases">
        <title>Comparative genomics and phylogenomic investigation of the class Geoglossomycetes provide insights into ecological specialization and systematics.</title>
        <authorList>
            <person name="Melie T."/>
            <person name="Pirro S."/>
            <person name="Miller A.N."/>
            <person name="Quandt A."/>
        </authorList>
    </citation>
    <scope>NUCLEOTIDE SEQUENCE</scope>
    <source>
        <strain evidence="2">GBOQ0MN5Z8</strain>
    </source>
</reference>
<accession>A0A9P8I5C2</accession>
<name>A0A9P8I5C2_9PEZI</name>
<evidence type="ECO:0000313" key="2">
    <source>
        <dbReference type="EMBL" id="KAH0538820.1"/>
    </source>
</evidence>
<feature type="signal peptide" evidence="1">
    <location>
        <begin position="1"/>
        <end position="30"/>
    </location>
</feature>
<comment type="caution">
    <text evidence="2">The sequence shown here is derived from an EMBL/GenBank/DDBJ whole genome shotgun (WGS) entry which is preliminary data.</text>
</comment>
<protein>
    <submittedName>
        <fullName evidence="2">Uncharacterized protein</fullName>
    </submittedName>
</protein>
<proteinExistence type="predicted"/>
<keyword evidence="1" id="KW-0732">Signal</keyword>
<evidence type="ECO:0000313" key="3">
    <source>
        <dbReference type="Proteomes" id="UP000698800"/>
    </source>
</evidence>